<dbReference type="Gene3D" id="2.30.40.10">
    <property type="entry name" value="Urease, subunit C, domain 1"/>
    <property type="match status" value="1"/>
</dbReference>
<evidence type="ECO:0000313" key="15">
    <source>
        <dbReference type="RefSeq" id="XP_048266784.1"/>
    </source>
</evidence>
<dbReference type="Pfam" id="PF01979">
    <property type="entry name" value="Amidohydro_1"/>
    <property type="match status" value="1"/>
</dbReference>
<dbReference type="InterPro" id="IPR006680">
    <property type="entry name" value="Amidohydro-rel"/>
</dbReference>
<dbReference type="InterPro" id="IPR011059">
    <property type="entry name" value="Metal-dep_hydrolase_composite"/>
</dbReference>
<dbReference type="InterPro" id="IPR014311">
    <property type="entry name" value="Guanine_deaminase"/>
</dbReference>
<name>A0A9B0BVZ1_BOMTE</name>
<sequence>MSGKINTMSKSAREKIFVGPFIHSNEQGELIIVDRGMIHVKNGKISNIVINPNLDDIKNENVSVLSDSQFLVPGFIDCHVHAVQFPNLGIGYDKQLLEWLETYTFPLEKRYTDEKFAEQVFNTVLQQTIKSGTTTACYFASLYQKASVILGQIAANKGQRAFIGKISMNVKRSDNYYETTEQSIENINKFIEDLAKLNSPLIKPIITPRFALSCDMTLMKKLGKLAKEKNLHIQTHVSENQDEVEAVKNNFPEYPSYAAVYDAAGLLTNKTVLAHGIYLSDNELVLLNERDTAIIHCPSSNTCLKSGLCDIQRLKSKRIKIGLGTDVSGGQNCSILDAMRSALQVSIHLSLMKDNYKALNYKDVFHMATLGGAAALAMDNQVGNFEVGKEFDALIVDTDVSDGLLNNLQSSTLEEQFQKFIYSGDDRNIIEVYISGCKVK</sequence>
<comment type="cofactor">
    <cofactor evidence="9">
        <name>Zn(2+)</name>
        <dbReference type="ChEBI" id="CHEBI:29105"/>
    </cofactor>
    <text evidence="9">Binds 1 zinc ion per subunit.</text>
</comment>
<gene>
    <name evidence="12 13 14 15" type="primary">LOC100644919</name>
</gene>
<comment type="function">
    <text evidence="9">Catalyzes the hydrolytic deamination of guanine, producing xanthine and ammonia.</text>
</comment>
<protein>
    <recommendedName>
        <fullName evidence="4 9">Guanine deaminase</fullName>
        <shortName evidence="9">Guanase</shortName>
        <ecNumber evidence="3 9">3.5.4.3</ecNumber>
    </recommendedName>
    <alternativeName>
        <fullName evidence="9">Guanine aminohydrolase</fullName>
    </alternativeName>
</protein>
<dbReference type="PANTHER" id="PTHR11271">
    <property type="entry name" value="GUANINE DEAMINASE"/>
    <property type="match status" value="1"/>
</dbReference>
<evidence type="ECO:0000313" key="13">
    <source>
        <dbReference type="RefSeq" id="XP_012175787.1"/>
    </source>
</evidence>
<dbReference type="SUPFAM" id="SSF51338">
    <property type="entry name" value="Composite domain of metallo-dependent hydrolases"/>
    <property type="match status" value="1"/>
</dbReference>
<dbReference type="GO" id="GO:0006147">
    <property type="term" value="P:guanine catabolic process"/>
    <property type="evidence" value="ECO:0007669"/>
    <property type="project" value="UniProtKB-UniRule"/>
</dbReference>
<evidence type="ECO:0000256" key="5">
    <source>
        <dbReference type="ARBA" id="ARBA00022723"/>
    </source>
</evidence>
<dbReference type="AlphaFoldDB" id="A0A9B0BVZ1"/>
<evidence type="ECO:0000256" key="1">
    <source>
        <dbReference type="ARBA" id="ARBA00004984"/>
    </source>
</evidence>
<keyword evidence="6 9" id="KW-0378">Hydrolase</keyword>
<dbReference type="SUPFAM" id="SSF51556">
    <property type="entry name" value="Metallo-dependent hydrolases"/>
    <property type="match status" value="1"/>
</dbReference>
<dbReference type="KEGG" id="bter:100644919"/>
<dbReference type="GO" id="GO:0005829">
    <property type="term" value="C:cytosol"/>
    <property type="evidence" value="ECO:0007669"/>
    <property type="project" value="TreeGrafter"/>
</dbReference>
<dbReference type="Proteomes" id="UP000835206">
    <property type="component" value="Chromosome 2"/>
</dbReference>
<dbReference type="Gene3D" id="3.20.20.140">
    <property type="entry name" value="Metal-dependent hydrolases"/>
    <property type="match status" value="1"/>
</dbReference>
<evidence type="ECO:0000256" key="6">
    <source>
        <dbReference type="ARBA" id="ARBA00022801"/>
    </source>
</evidence>
<keyword evidence="5 9" id="KW-0479">Metal-binding</keyword>
<dbReference type="NCBIfam" id="TIGR02967">
    <property type="entry name" value="guan_deamin"/>
    <property type="match status" value="1"/>
</dbReference>
<feature type="domain" description="Amidohydrolase-related" evidence="10">
    <location>
        <begin position="70"/>
        <end position="436"/>
    </location>
</feature>
<evidence type="ECO:0000256" key="7">
    <source>
        <dbReference type="ARBA" id="ARBA00022833"/>
    </source>
</evidence>
<keyword evidence="11" id="KW-1185">Reference proteome</keyword>
<dbReference type="InterPro" id="IPR051607">
    <property type="entry name" value="Metallo-dep_hydrolases"/>
</dbReference>
<dbReference type="RefSeq" id="XP_012175787.1">
    <property type="nucleotide sequence ID" value="XM_012320397.3"/>
</dbReference>
<dbReference type="CTD" id="40528"/>
<evidence type="ECO:0000313" key="12">
    <source>
        <dbReference type="RefSeq" id="XP_003394064.1"/>
    </source>
</evidence>
<comment type="pathway">
    <text evidence="1 9">Purine metabolism; guanine degradation; xanthine from guanine: step 1/1.</text>
</comment>
<dbReference type="OrthoDB" id="194468at2759"/>
<dbReference type="EC" id="3.5.4.3" evidence="3 9"/>
<evidence type="ECO:0000313" key="14">
    <source>
        <dbReference type="RefSeq" id="XP_048266777.1"/>
    </source>
</evidence>
<dbReference type="FunFam" id="3.20.20.140:FF:000022">
    <property type="entry name" value="Guanine deaminase"/>
    <property type="match status" value="1"/>
</dbReference>
<evidence type="ECO:0000256" key="8">
    <source>
        <dbReference type="ARBA" id="ARBA00051148"/>
    </source>
</evidence>
<evidence type="ECO:0000256" key="3">
    <source>
        <dbReference type="ARBA" id="ARBA00012781"/>
    </source>
</evidence>
<evidence type="ECO:0000259" key="10">
    <source>
        <dbReference type="Pfam" id="PF01979"/>
    </source>
</evidence>
<comment type="catalytic activity">
    <reaction evidence="8 9">
        <text>guanine + H2O + H(+) = xanthine + NH4(+)</text>
        <dbReference type="Rhea" id="RHEA:14665"/>
        <dbReference type="ChEBI" id="CHEBI:15377"/>
        <dbReference type="ChEBI" id="CHEBI:15378"/>
        <dbReference type="ChEBI" id="CHEBI:16235"/>
        <dbReference type="ChEBI" id="CHEBI:17712"/>
        <dbReference type="ChEBI" id="CHEBI:28938"/>
        <dbReference type="EC" id="3.5.4.3"/>
    </reaction>
</comment>
<reference evidence="12 13" key="1">
    <citation type="submission" date="2025-04" db="UniProtKB">
        <authorList>
            <consortium name="RefSeq"/>
        </authorList>
    </citation>
    <scope>IDENTIFICATION</scope>
</reference>
<dbReference type="RefSeq" id="XP_048266777.1">
    <property type="nucleotide sequence ID" value="XM_048410820.1"/>
</dbReference>
<evidence type="ECO:0000256" key="9">
    <source>
        <dbReference type="RuleBase" id="RU366009"/>
    </source>
</evidence>
<accession>A0A9B0BVZ1</accession>
<evidence type="ECO:0000256" key="4">
    <source>
        <dbReference type="ARBA" id="ARBA00014514"/>
    </source>
</evidence>
<dbReference type="GO" id="GO:0008892">
    <property type="term" value="F:guanine deaminase activity"/>
    <property type="evidence" value="ECO:0007669"/>
    <property type="project" value="UniProtKB-UniRule"/>
</dbReference>
<evidence type="ECO:0000256" key="2">
    <source>
        <dbReference type="ARBA" id="ARBA00006745"/>
    </source>
</evidence>
<organism evidence="11 12">
    <name type="scientific">Bombus terrestris</name>
    <name type="common">Buff-tailed bumblebee</name>
    <name type="synonym">Apis terrestris</name>
    <dbReference type="NCBI Taxonomy" id="30195"/>
    <lineage>
        <taxon>Eukaryota</taxon>
        <taxon>Metazoa</taxon>
        <taxon>Ecdysozoa</taxon>
        <taxon>Arthropoda</taxon>
        <taxon>Hexapoda</taxon>
        <taxon>Insecta</taxon>
        <taxon>Pterygota</taxon>
        <taxon>Neoptera</taxon>
        <taxon>Endopterygota</taxon>
        <taxon>Hymenoptera</taxon>
        <taxon>Apocrita</taxon>
        <taxon>Aculeata</taxon>
        <taxon>Apoidea</taxon>
        <taxon>Anthophila</taxon>
        <taxon>Apidae</taxon>
        <taxon>Bombus</taxon>
        <taxon>Bombus</taxon>
    </lineage>
</organism>
<keyword evidence="7 9" id="KW-0862">Zinc</keyword>
<dbReference type="InterPro" id="IPR032466">
    <property type="entry name" value="Metal_Hydrolase"/>
</dbReference>
<comment type="similarity">
    <text evidence="2 9">Belongs to the metallo-dependent hydrolases superfamily. ATZ/TRZ family.</text>
</comment>
<evidence type="ECO:0000313" key="11">
    <source>
        <dbReference type="Proteomes" id="UP000835206"/>
    </source>
</evidence>
<dbReference type="RefSeq" id="XP_048266784.1">
    <property type="nucleotide sequence ID" value="XM_048410827.1"/>
</dbReference>
<dbReference type="GO" id="GO:0008270">
    <property type="term" value="F:zinc ion binding"/>
    <property type="evidence" value="ECO:0007669"/>
    <property type="project" value="UniProtKB-UniRule"/>
</dbReference>
<dbReference type="PANTHER" id="PTHR11271:SF6">
    <property type="entry name" value="GUANINE DEAMINASE"/>
    <property type="match status" value="1"/>
</dbReference>
<dbReference type="GeneID" id="100644919"/>
<proteinExistence type="inferred from homology"/>
<dbReference type="RefSeq" id="XP_003394064.1">
    <property type="nucleotide sequence ID" value="XM_003394016.4"/>
</dbReference>